<dbReference type="RefSeq" id="WP_145881439.1">
    <property type="nucleotide sequence ID" value="NZ_CP046904.1"/>
</dbReference>
<keyword evidence="6" id="KW-1185">Reference proteome</keyword>
<keyword evidence="1" id="KW-0732">Signal</keyword>
<evidence type="ECO:0000313" key="6">
    <source>
        <dbReference type="Proteomes" id="UP000437862"/>
    </source>
</evidence>
<dbReference type="InterPro" id="IPR009465">
    <property type="entry name" value="Spondin_N"/>
</dbReference>
<evidence type="ECO:0000313" key="3">
    <source>
        <dbReference type="EMBL" id="QGZ40113.1"/>
    </source>
</evidence>
<reference evidence="3 6" key="3">
    <citation type="submission" date="2019-12" db="EMBL/GenBank/DDBJ databases">
        <title>Draft Genome Sequences of Six Type Strains of the Genus Massilia.</title>
        <authorList>
            <person name="Miess H."/>
            <person name="Frediansyah A."/>
            <person name="Goeker M."/>
            <person name="Gross H."/>
        </authorList>
    </citation>
    <scope>NUCLEOTIDE SEQUENCE [LARGE SCALE GENOMIC DNA]</scope>
    <source>
        <strain evidence="3 6">DSM 26639</strain>
    </source>
</reference>
<dbReference type="EMBL" id="CP046904">
    <property type="protein sequence ID" value="QGZ40113.1"/>
    <property type="molecule type" value="Genomic_DNA"/>
</dbReference>
<proteinExistence type="predicted"/>
<protein>
    <submittedName>
        <fullName evidence="4">Spondin N</fullName>
    </submittedName>
</protein>
<dbReference type="NCBIfam" id="NF038123">
    <property type="entry name" value="NF038123_dom"/>
    <property type="match status" value="1"/>
</dbReference>
<dbReference type="Proteomes" id="UP000315112">
    <property type="component" value="Unassembled WGS sequence"/>
</dbReference>
<reference evidence="4 5" key="1">
    <citation type="journal article" date="2015" name="Stand. Genomic Sci.">
        <title>Genomic Encyclopedia of Bacterial and Archaeal Type Strains, Phase III: the genomes of soil and plant-associated and newly described type strains.</title>
        <authorList>
            <person name="Whitman W.B."/>
            <person name="Woyke T."/>
            <person name="Klenk H.P."/>
            <person name="Zhou Y."/>
            <person name="Lilburn T.G."/>
            <person name="Beck B.J."/>
            <person name="De Vos P."/>
            <person name="Vandamme P."/>
            <person name="Eisen J.A."/>
            <person name="Garrity G."/>
            <person name="Hugenholtz P."/>
            <person name="Kyrpides N.C."/>
        </authorList>
    </citation>
    <scope>NUCLEOTIDE SEQUENCE [LARGE SCALE GENOMIC DNA]</scope>
    <source>
        <strain evidence="4 5">CGMCC 1.10685</strain>
    </source>
</reference>
<feature type="domain" description="Spondin" evidence="2">
    <location>
        <begin position="54"/>
        <end position="171"/>
    </location>
</feature>
<dbReference type="Pfam" id="PF06468">
    <property type="entry name" value="Spond_N"/>
    <property type="match status" value="1"/>
</dbReference>
<evidence type="ECO:0000256" key="1">
    <source>
        <dbReference type="SAM" id="SignalP"/>
    </source>
</evidence>
<dbReference type="OrthoDB" id="264824at2"/>
<organism evidence="4 5">
    <name type="scientific">Pseudoduganella flava</name>
    <dbReference type="NCBI Taxonomy" id="871742"/>
    <lineage>
        <taxon>Bacteria</taxon>
        <taxon>Pseudomonadati</taxon>
        <taxon>Pseudomonadota</taxon>
        <taxon>Betaproteobacteria</taxon>
        <taxon>Burkholderiales</taxon>
        <taxon>Oxalobacteraceae</taxon>
        <taxon>Telluria group</taxon>
        <taxon>Pseudoduganella</taxon>
    </lineage>
</organism>
<gene>
    <name evidence="3" type="ORF">GO485_14285</name>
    <name evidence="4" type="ORF">IP92_05527</name>
</gene>
<evidence type="ECO:0000313" key="4">
    <source>
        <dbReference type="EMBL" id="TWI42135.1"/>
    </source>
</evidence>
<evidence type="ECO:0000259" key="2">
    <source>
        <dbReference type="Pfam" id="PF06468"/>
    </source>
</evidence>
<dbReference type="Gene3D" id="2.60.40.2130">
    <property type="entry name" value="F-spondin domain"/>
    <property type="match status" value="1"/>
</dbReference>
<dbReference type="AlphaFoldDB" id="A0A562PCB9"/>
<name>A0A562PCB9_9BURK</name>
<feature type="signal peptide" evidence="1">
    <location>
        <begin position="1"/>
        <end position="23"/>
    </location>
</feature>
<dbReference type="InterPro" id="IPR038678">
    <property type="entry name" value="Spondin_N_sf"/>
</dbReference>
<reference evidence="4" key="2">
    <citation type="submission" date="2019-07" db="EMBL/GenBank/DDBJ databases">
        <authorList>
            <person name="Whitman W."/>
            <person name="Huntemann M."/>
            <person name="Clum A."/>
            <person name="Pillay M."/>
            <person name="Palaniappan K."/>
            <person name="Varghese N."/>
            <person name="Mikhailova N."/>
            <person name="Stamatis D."/>
            <person name="Reddy T."/>
            <person name="Daum C."/>
            <person name="Shapiro N."/>
            <person name="Ivanova N."/>
            <person name="Kyrpides N."/>
            <person name="Woyke T."/>
        </authorList>
    </citation>
    <scope>NUCLEOTIDE SEQUENCE</scope>
    <source>
        <strain evidence="4">CGMCC 1.10685</strain>
    </source>
</reference>
<dbReference type="Proteomes" id="UP000437862">
    <property type="component" value="Chromosome"/>
</dbReference>
<evidence type="ECO:0000313" key="5">
    <source>
        <dbReference type="Proteomes" id="UP000315112"/>
    </source>
</evidence>
<feature type="chain" id="PRO_5044617645" evidence="1">
    <location>
        <begin position="24"/>
        <end position="251"/>
    </location>
</feature>
<accession>A0A562PCB9</accession>
<sequence length="251" mass="25700">MRITSSLAIASLLSAGVAAPVLAQDVTLDKDGVDSRSGTLTVTVTNLTHGTWLAPILVAAHPAGFKAFTEGQPASVALQSVAEIGDIGPLSESLPASSSVVLNPANGPLKPGGTATAHIQRGKGRNNDRLSVFAMLVPTNDGFIGLNAIEIPKHPGTYTYALNAYDAGTEANDEAKAAAAPGIGQPGMGLPAFLNNVGIYPDAPGFANAVAEGYVHIHRGMLGGPAGGDSVLDQTTYRWMNPVVRVTLTVR</sequence>
<dbReference type="EMBL" id="VLKW01000015">
    <property type="protein sequence ID" value="TWI42135.1"/>
    <property type="molecule type" value="Genomic_DNA"/>
</dbReference>